<accession>A0A401GT71</accession>
<evidence type="ECO:0000313" key="1">
    <source>
        <dbReference type="EMBL" id="GBE85370.1"/>
    </source>
</evidence>
<gene>
    <name evidence="1" type="ORF">SCP_0705570</name>
</gene>
<keyword evidence="2" id="KW-1185">Reference proteome</keyword>
<dbReference type="GeneID" id="38782287"/>
<comment type="caution">
    <text evidence="1">The sequence shown here is derived from an EMBL/GenBank/DDBJ whole genome shotgun (WGS) entry which is preliminary data.</text>
</comment>
<dbReference type="Proteomes" id="UP000287166">
    <property type="component" value="Unassembled WGS sequence"/>
</dbReference>
<name>A0A401GT71_9APHY</name>
<dbReference type="EMBL" id="BFAD01000007">
    <property type="protein sequence ID" value="GBE85370.1"/>
    <property type="molecule type" value="Genomic_DNA"/>
</dbReference>
<protein>
    <submittedName>
        <fullName evidence="1">Uncharacterized protein</fullName>
    </submittedName>
</protein>
<dbReference type="InParanoid" id="A0A401GT71"/>
<dbReference type="RefSeq" id="XP_027616283.1">
    <property type="nucleotide sequence ID" value="XM_027760482.1"/>
</dbReference>
<dbReference type="AlphaFoldDB" id="A0A401GT71"/>
<sequence length="97" mass="10822">MGIWNGTPVGDSLAKLHFFVSAAAWLMQLHLGTAFPGNLLQAEFFAILLCVLVADEAVPGIALEAREEGFPRWLAWPDLGFQPRLVEFYRDEVYEGL</sequence>
<reference evidence="1 2" key="1">
    <citation type="journal article" date="2018" name="Sci. Rep.">
        <title>Genome sequence of the cauliflower mushroom Sparassis crispa (Hanabiratake) and its association with beneficial usage.</title>
        <authorList>
            <person name="Kiyama R."/>
            <person name="Furutani Y."/>
            <person name="Kawaguchi K."/>
            <person name="Nakanishi T."/>
        </authorList>
    </citation>
    <scope>NUCLEOTIDE SEQUENCE [LARGE SCALE GENOMIC DNA]</scope>
</reference>
<proteinExistence type="predicted"/>
<evidence type="ECO:0000313" key="2">
    <source>
        <dbReference type="Proteomes" id="UP000287166"/>
    </source>
</evidence>
<organism evidence="1 2">
    <name type="scientific">Sparassis crispa</name>
    <dbReference type="NCBI Taxonomy" id="139825"/>
    <lineage>
        <taxon>Eukaryota</taxon>
        <taxon>Fungi</taxon>
        <taxon>Dikarya</taxon>
        <taxon>Basidiomycota</taxon>
        <taxon>Agaricomycotina</taxon>
        <taxon>Agaricomycetes</taxon>
        <taxon>Polyporales</taxon>
        <taxon>Sparassidaceae</taxon>
        <taxon>Sparassis</taxon>
    </lineage>
</organism>